<dbReference type="PANTHER" id="PTHR32444">
    <property type="entry name" value="BULB-TYPE LECTIN DOMAIN-CONTAINING PROTEIN"/>
    <property type="match status" value="1"/>
</dbReference>
<name>A0AAP0KEH7_9MAGN</name>
<evidence type="ECO:0000256" key="2">
    <source>
        <dbReference type="ARBA" id="ARBA00022729"/>
    </source>
</evidence>
<dbReference type="InterPro" id="IPR036426">
    <property type="entry name" value="Bulb-type_lectin_dom_sf"/>
</dbReference>
<dbReference type="AlphaFoldDB" id="A0AAP0KEH7"/>
<protein>
    <recommendedName>
        <fullName evidence="5">Bulb-type lectin domain-containing protein</fullName>
    </recommendedName>
</protein>
<accession>A0AAP0KEH7</accession>
<dbReference type="PANTHER" id="PTHR32444:SF10">
    <property type="entry name" value="CURCULIN-LIKE (MANNOSE-BINDING) LECTIN FAMILY PROTEIN-RELATED"/>
    <property type="match status" value="1"/>
</dbReference>
<gene>
    <name evidence="6" type="ORF">Syun_008839</name>
</gene>
<keyword evidence="7" id="KW-1185">Reference proteome</keyword>
<proteinExistence type="predicted"/>
<dbReference type="SUPFAM" id="SSF51110">
    <property type="entry name" value="alpha-D-mannose-specific plant lectins"/>
    <property type="match status" value="1"/>
</dbReference>
<sequence>MSTLPFSSILIFLIIIIISSSIAEAIVPPTKTFKIINRGDFEDRYDTEYADTFRYLHITSFPFSLCFHNATPDAFLLAIQMGSPNNESFLRWVWDANRNRPVRENAALTFGSNGNLVLTDYDGTIAWQTETANKGVVGIGLFNNGNLVLYNAKGQFVWQSFDYPTDSLLIGQSLRPTGPNKLIARRSNLDPSEGPYSMVLQGEKLAFYLQSKNSKYPLKYYSNEELSNSPLSRVFLNCTPQTKKQFAYEVRFELFVNTSFTHSYVLAKLNYNSSFSILRLESDGNLKVYTFYDKVDSMSWDVPYSLFGGRFSLCNLPSKCGSLGLCDEEQCVACPTQEGLLGWSSDCKPPDLPPCDVNGSNIDYYKVEDVENFSSFLAYGEGNATIGDCEAMCSKDCGCLGFFFWEDLQRCFLAPELMTLNKAYNAAHVGYIKKAKSTS</sequence>
<dbReference type="FunFam" id="2.90.10.30:FF:000003">
    <property type="entry name" value="Os04g0303100 protein"/>
    <property type="match status" value="1"/>
</dbReference>
<evidence type="ECO:0000256" key="3">
    <source>
        <dbReference type="ARBA" id="ARBA00023157"/>
    </source>
</evidence>
<feature type="domain" description="Bulb-type lectin" evidence="5">
    <location>
        <begin position="41"/>
        <end position="162"/>
    </location>
</feature>
<dbReference type="InterPro" id="IPR035446">
    <property type="entry name" value="SLSG/EP1"/>
</dbReference>
<dbReference type="CDD" id="cd00028">
    <property type="entry name" value="B_lectin"/>
    <property type="match status" value="1"/>
</dbReference>
<evidence type="ECO:0000313" key="6">
    <source>
        <dbReference type="EMBL" id="KAK9150530.1"/>
    </source>
</evidence>
<dbReference type="Pfam" id="PF01453">
    <property type="entry name" value="B_lectin"/>
    <property type="match status" value="1"/>
</dbReference>
<keyword evidence="3" id="KW-1015">Disulfide bond</keyword>
<keyword evidence="2 4" id="KW-0732">Signal</keyword>
<evidence type="ECO:0000256" key="1">
    <source>
        <dbReference type="ARBA" id="ARBA00003061"/>
    </source>
</evidence>
<dbReference type="InterPro" id="IPR001480">
    <property type="entry name" value="Bulb-type_lectin_dom"/>
</dbReference>
<dbReference type="Proteomes" id="UP001420932">
    <property type="component" value="Unassembled WGS sequence"/>
</dbReference>
<dbReference type="GO" id="GO:0048544">
    <property type="term" value="P:recognition of pollen"/>
    <property type="evidence" value="ECO:0007669"/>
    <property type="project" value="InterPro"/>
</dbReference>
<dbReference type="Pfam" id="PF00954">
    <property type="entry name" value="S_locus_glycop"/>
    <property type="match status" value="1"/>
</dbReference>
<evidence type="ECO:0000313" key="7">
    <source>
        <dbReference type="Proteomes" id="UP001420932"/>
    </source>
</evidence>
<feature type="chain" id="PRO_5042895278" description="Bulb-type lectin domain-containing protein" evidence="4">
    <location>
        <begin position="26"/>
        <end position="439"/>
    </location>
</feature>
<evidence type="ECO:0000256" key="4">
    <source>
        <dbReference type="SAM" id="SignalP"/>
    </source>
</evidence>
<dbReference type="EMBL" id="JBBNAF010000004">
    <property type="protein sequence ID" value="KAK9150530.1"/>
    <property type="molecule type" value="Genomic_DNA"/>
</dbReference>
<reference evidence="6 7" key="1">
    <citation type="submission" date="2024-01" db="EMBL/GenBank/DDBJ databases">
        <title>Genome assemblies of Stephania.</title>
        <authorList>
            <person name="Yang L."/>
        </authorList>
    </citation>
    <scope>NUCLEOTIDE SEQUENCE [LARGE SCALE GENOMIC DNA]</scope>
    <source>
        <strain evidence="6">YNDBR</strain>
        <tissue evidence="6">Leaf</tissue>
    </source>
</reference>
<comment type="function">
    <text evidence="1">Involved in sporophytic self-incompatibility system (the inability of flowering plants to achieve self-fertilization).</text>
</comment>
<evidence type="ECO:0000259" key="5">
    <source>
        <dbReference type="PROSITE" id="PS50927"/>
    </source>
</evidence>
<feature type="signal peptide" evidence="4">
    <location>
        <begin position="1"/>
        <end position="25"/>
    </location>
</feature>
<dbReference type="SMART" id="SM00108">
    <property type="entry name" value="B_lectin"/>
    <property type="match status" value="1"/>
</dbReference>
<comment type="caution">
    <text evidence="6">The sequence shown here is derived from an EMBL/GenBank/DDBJ whole genome shotgun (WGS) entry which is preliminary data.</text>
</comment>
<dbReference type="InterPro" id="IPR000858">
    <property type="entry name" value="S_locus_glycoprot_dom"/>
</dbReference>
<organism evidence="6 7">
    <name type="scientific">Stephania yunnanensis</name>
    <dbReference type="NCBI Taxonomy" id="152371"/>
    <lineage>
        <taxon>Eukaryota</taxon>
        <taxon>Viridiplantae</taxon>
        <taxon>Streptophyta</taxon>
        <taxon>Embryophyta</taxon>
        <taxon>Tracheophyta</taxon>
        <taxon>Spermatophyta</taxon>
        <taxon>Magnoliopsida</taxon>
        <taxon>Ranunculales</taxon>
        <taxon>Menispermaceae</taxon>
        <taxon>Menispermoideae</taxon>
        <taxon>Cissampelideae</taxon>
        <taxon>Stephania</taxon>
    </lineage>
</organism>
<dbReference type="PROSITE" id="PS50927">
    <property type="entry name" value="BULB_LECTIN"/>
    <property type="match status" value="1"/>
</dbReference>
<dbReference type="PIRSF" id="PIRSF002686">
    <property type="entry name" value="SLG"/>
    <property type="match status" value="1"/>
</dbReference>
<dbReference type="Gene3D" id="2.90.10.10">
    <property type="entry name" value="Bulb-type lectin domain"/>
    <property type="match status" value="1"/>
</dbReference>